<dbReference type="GO" id="GO:0000160">
    <property type="term" value="P:phosphorelay signal transduction system"/>
    <property type="evidence" value="ECO:0007669"/>
    <property type="project" value="UniProtKB-KW"/>
</dbReference>
<feature type="transmembrane region" description="Helical" evidence="5">
    <location>
        <begin position="109"/>
        <end position="135"/>
    </location>
</feature>
<keyword evidence="7" id="KW-1185">Reference proteome</keyword>
<evidence type="ECO:0000256" key="4">
    <source>
        <dbReference type="SAM" id="Coils"/>
    </source>
</evidence>
<dbReference type="PANTHER" id="PTHR24421:SF61">
    <property type="entry name" value="OXYGEN SENSOR HISTIDINE KINASE NREB"/>
    <property type="match status" value="1"/>
</dbReference>
<organism evidence="6 7">
    <name type="scientific">Turneriella parva (strain ATCC BAA-1111 / DSM 21527 / NCTC 11395 / H)</name>
    <name type="common">Leptospira parva</name>
    <dbReference type="NCBI Taxonomy" id="869212"/>
    <lineage>
        <taxon>Bacteria</taxon>
        <taxon>Pseudomonadati</taxon>
        <taxon>Spirochaetota</taxon>
        <taxon>Spirochaetia</taxon>
        <taxon>Leptospirales</taxon>
        <taxon>Leptospiraceae</taxon>
        <taxon>Turneriella</taxon>
    </lineage>
</organism>
<feature type="transmembrane region" description="Helical" evidence="5">
    <location>
        <begin position="51"/>
        <end position="70"/>
    </location>
</feature>
<reference evidence="6 7" key="1">
    <citation type="submission" date="2012-06" db="EMBL/GenBank/DDBJ databases">
        <title>The complete chromosome of genome of Turneriella parva DSM 21527.</title>
        <authorList>
            <consortium name="US DOE Joint Genome Institute (JGI-PGF)"/>
            <person name="Lucas S."/>
            <person name="Han J."/>
            <person name="Lapidus A."/>
            <person name="Bruce D."/>
            <person name="Goodwin L."/>
            <person name="Pitluck S."/>
            <person name="Peters L."/>
            <person name="Kyrpides N."/>
            <person name="Mavromatis K."/>
            <person name="Ivanova N."/>
            <person name="Mikhailova N."/>
            <person name="Chertkov O."/>
            <person name="Detter J.C."/>
            <person name="Tapia R."/>
            <person name="Han C."/>
            <person name="Land M."/>
            <person name="Hauser L."/>
            <person name="Markowitz V."/>
            <person name="Cheng J.-F."/>
            <person name="Hugenholtz P."/>
            <person name="Woyke T."/>
            <person name="Wu D."/>
            <person name="Gronow S."/>
            <person name="Wellnitz S."/>
            <person name="Brambilla E."/>
            <person name="Klenk H.-P."/>
            <person name="Eisen J.A."/>
        </authorList>
    </citation>
    <scope>NUCLEOTIDE SEQUENCE [LARGE SCALE GENOMIC DNA]</scope>
    <source>
        <strain evidence="7">ATCC BAA-1111 / DSM 21527 / NCTC 11395 / H</strain>
    </source>
</reference>
<feature type="transmembrane region" description="Helical" evidence="5">
    <location>
        <begin position="20"/>
        <end position="39"/>
    </location>
</feature>
<evidence type="ECO:0000313" key="6">
    <source>
        <dbReference type="EMBL" id="AFM11134.1"/>
    </source>
</evidence>
<evidence type="ECO:0000256" key="3">
    <source>
        <dbReference type="ARBA" id="ARBA00023012"/>
    </source>
</evidence>
<dbReference type="PANTHER" id="PTHR24421">
    <property type="entry name" value="NITRATE/NITRITE SENSOR PROTEIN NARX-RELATED"/>
    <property type="match status" value="1"/>
</dbReference>
<feature type="coiled-coil region" evidence="4">
    <location>
        <begin position="176"/>
        <end position="214"/>
    </location>
</feature>
<dbReference type="RefSeq" id="WP_014801654.1">
    <property type="nucleotide sequence ID" value="NC_018020.1"/>
</dbReference>
<feature type="transmembrane region" description="Helical" evidence="5">
    <location>
        <begin position="155"/>
        <end position="174"/>
    </location>
</feature>
<accession>I4B1H7</accession>
<evidence type="ECO:0000256" key="5">
    <source>
        <dbReference type="SAM" id="Phobius"/>
    </source>
</evidence>
<dbReference type="EMBL" id="CP002959">
    <property type="protein sequence ID" value="AFM11134.1"/>
    <property type="molecule type" value="Genomic_DNA"/>
</dbReference>
<name>I4B1H7_TURPD</name>
<dbReference type="KEGG" id="tpx:Turpa_0478"/>
<evidence type="ECO:0000313" key="7">
    <source>
        <dbReference type="Proteomes" id="UP000006048"/>
    </source>
</evidence>
<dbReference type="AlphaFoldDB" id="I4B1H7"/>
<sequence>MQRDPFLQQIDETLLKSLRYMGFVVIFGFILIGTVDFFFESVFSPQDFIFFRARIVAVEIILTGLAFTRWARHPLAMRFIGAGILSTACFGVSYLTYMTGGASSPYWSMMVLAFFGTTVLLRFSLGEAAIIYFVQWLIYNGVMYFTGTDFSRPEFVTSSVAILLALVVSLVGNWQMRALELNKFRAQQELAVANEELKKSVSELAFKKEQAEVKFLQDKLWFAHDLHDTVGSQLAQMSLLAGKTDTRSTTHLAELAKGTLENVRNFAHVLKGEQRVDDLNSQLWKLEQSFRALGRYQVSYVAEAAPGRVSDLALLHVDRILSEWTANVIRHSGADRVAFGTKTRGDAVRIWFYQDAGGFTWRGRAERGGLRSIAMRAQNIGAEVTVRRRGKGAYFVLTVNTGS</sequence>
<dbReference type="GO" id="GO:0016301">
    <property type="term" value="F:kinase activity"/>
    <property type="evidence" value="ECO:0007669"/>
    <property type="project" value="UniProtKB-KW"/>
</dbReference>
<keyword evidence="5" id="KW-0472">Membrane</keyword>
<dbReference type="Proteomes" id="UP000006048">
    <property type="component" value="Chromosome"/>
</dbReference>
<keyword evidence="5" id="KW-0812">Transmembrane</keyword>
<dbReference type="InterPro" id="IPR036890">
    <property type="entry name" value="HATPase_C_sf"/>
</dbReference>
<evidence type="ECO:0000256" key="1">
    <source>
        <dbReference type="ARBA" id="ARBA00022679"/>
    </source>
</evidence>
<keyword evidence="5" id="KW-1133">Transmembrane helix</keyword>
<keyword evidence="2 6" id="KW-0418">Kinase</keyword>
<feature type="transmembrane region" description="Helical" evidence="5">
    <location>
        <begin position="76"/>
        <end position="97"/>
    </location>
</feature>
<keyword evidence="4" id="KW-0175">Coiled coil</keyword>
<evidence type="ECO:0000256" key="2">
    <source>
        <dbReference type="ARBA" id="ARBA00022777"/>
    </source>
</evidence>
<dbReference type="OrthoDB" id="9778366at2"/>
<dbReference type="HOGENOM" id="CLU_683231_0_0_12"/>
<protein>
    <submittedName>
        <fullName evidence="6">Signal transduction histidine kinase</fullName>
    </submittedName>
</protein>
<keyword evidence="1" id="KW-0808">Transferase</keyword>
<keyword evidence="3" id="KW-0902">Two-component regulatory system</keyword>
<dbReference type="Gene3D" id="3.30.565.10">
    <property type="entry name" value="Histidine kinase-like ATPase, C-terminal domain"/>
    <property type="match status" value="1"/>
</dbReference>
<dbReference type="STRING" id="869212.Turpa_0478"/>
<gene>
    <name evidence="6" type="ordered locus">Turpa_0478</name>
</gene>
<proteinExistence type="predicted"/>
<dbReference type="InterPro" id="IPR050482">
    <property type="entry name" value="Sensor_HK_TwoCompSys"/>
</dbReference>